<feature type="region of interest" description="Disordered" evidence="7">
    <location>
        <begin position="1"/>
        <end position="49"/>
    </location>
</feature>
<dbReference type="SUPFAM" id="SSF140996">
    <property type="entry name" value="Hermes dimerisation domain"/>
    <property type="match status" value="1"/>
</dbReference>
<dbReference type="EMBL" id="VEPZ02001013">
    <property type="protein sequence ID" value="KAE8701962.1"/>
    <property type="molecule type" value="Genomic_DNA"/>
</dbReference>
<feature type="compositionally biased region" description="Basic and acidic residues" evidence="7">
    <location>
        <begin position="33"/>
        <end position="42"/>
    </location>
</feature>
<feature type="domain" description="BED-type" evidence="8">
    <location>
        <begin position="54"/>
        <end position="112"/>
    </location>
</feature>
<dbReference type="Proteomes" id="UP000436088">
    <property type="component" value="Unassembled WGS sequence"/>
</dbReference>
<protein>
    <recommendedName>
        <fullName evidence="8">BED-type domain-containing protein</fullName>
    </recommendedName>
</protein>
<dbReference type="InterPro" id="IPR003656">
    <property type="entry name" value="Znf_BED"/>
</dbReference>
<organism evidence="9 10">
    <name type="scientific">Hibiscus syriacus</name>
    <name type="common">Rose of Sharon</name>
    <dbReference type="NCBI Taxonomy" id="106335"/>
    <lineage>
        <taxon>Eukaryota</taxon>
        <taxon>Viridiplantae</taxon>
        <taxon>Streptophyta</taxon>
        <taxon>Embryophyta</taxon>
        <taxon>Tracheophyta</taxon>
        <taxon>Spermatophyta</taxon>
        <taxon>Magnoliopsida</taxon>
        <taxon>eudicotyledons</taxon>
        <taxon>Gunneridae</taxon>
        <taxon>Pentapetalae</taxon>
        <taxon>rosids</taxon>
        <taxon>malvids</taxon>
        <taxon>Malvales</taxon>
        <taxon>Malvaceae</taxon>
        <taxon>Malvoideae</taxon>
        <taxon>Hibiscus</taxon>
    </lineage>
</organism>
<evidence type="ECO:0000256" key="3">
    <source>
        <dbReference type="ARBA" id="ARBA00022833"/>
    </source>
</evidence>
<dbReference type="AlphaFoldDB" id="A0A6A3AGQ8"/>
<dbReference type="SUPFAM" id="SSF53098">
    <property type="entry name" value="Ribonuclease H-like"/>
    <property type="match status" value="1"/>
</dbReference>
<evidence type="ECO:0000313" key="10">
    <source>
        <dbReference type="Proteomes" id="UP000436088"/>
    </source>
</evidence>
<feature type="compositionally biased region" description="Low complexity" evidence="7">
    <location>
        <begin position="10"/>
        <end position="31"/>
    </location>
</feature>
<comment type="caution">
    <text evidence="9">The sequence shown here is derived from an EMBL/GenBank/DDBJ whole genome shotgun (WGS) entry which is preliminary data.</text>
</comment>
<keyword evidence="1" id="KW-0479">Metal-binding</keyword>
<dbReference type="PROSITE" id="PS50808">
    <property type="entry name" value="ZF_BED"/>
    <property type="match status" value="1"/>
</dbReference>
<dbReference type="InterPro" id="IPR012337">
    <property type="entry name" value="RNaseH-like_sf"/>
</dbReference>
<gene>
    <name evidence="9" type="ORF">F3Y22_tig00110503pilonHSYRG00322</name>
</gene>
<dbReference type="InterPro" id="IPR052035">
    <property type="entry name" value="ZnF_BED_domain_contain"/>
</dbReference>
<dbReference type="GO" id="GO:0003677">
    <property type="term" value="F:DNA binding"/>
    <property type="evidence" value="ECO:0007669"/>
    <property type="project" value="InterPro"/>
</dbReference>
<dbReference type="GO" id="GO:0008270">
    <property type="term" value="F:zinc ion binding"/>
    <property type="evidence" value="ECO:0007669"/>
    <property type="project" value="UniProtKB-KW"/>
</dbReference>
<keyword evidence="4" id="KW-0805">Transcription regulation</keyword>
<dbReference type="PANTHER" id="PTHR46481:SF11">
    <property type="entry name" value="ZINC FINGER BED DOMAIN-CONTAINING PROTEIN RICESLEEPER 2-LIKE"/>
    <property type="match status" value="1"/>
</dbReference>
<dbReference type="PANTHER" id="PTHR46481">
    <property type="entry name" value="ZINC FINGER BED DOMAIN-CONTAINING PROTEIN 4"/>
    <property type="match status" value="1"/>
</dbReference>
<evidence type="ECO:0000259" key="8">
    <source>
        <dbReference type="PROSITE" id="PS50808"/>
    </source>
</evidence>
<sequence length="243" mass="27721">MTDKSEQHNTTTTSSPSISKPTTTTSSTLISDYGDKSPKQTDDADPMVLPLTSRHTSTTWSHVTRKRVGEEIKAECNYCNKQLTGEARVGTSHLTEHAIKCVKKCLDIRQTRLFGTQAKDGGLNDTLSLAPYEFHQDKGRKDLAEMIILHEYPLTMVEHYDFRKYSNTLQPGFKVPCRNTTKKDIMQRYDIEKEDISALLSQKNGRIALTTDMWTSRNQRKGYMVVTAHFIDNGWKLQSRTLR</sequence>
<proteinExistence type="predicted"/>
<keyword evidence="3" id="KW-0862">Zinc</keyword>
<name>A0A6A3AGQ8_HIBSY</name>
<evidence type="ECO:0000256" key="7">
    <source>
        <dbReference type="SAM" id="MobiDB-lite"/>
    </source>
</evidence>
<evidence type="ECO:0000256" key="1">
    <source>
        <dbReference type="ARBA" id="ARBA00022723"/>
    </source>
</evidence>
<keyword evidence="2 6" id="KW-0863">Zinc-finger</keyword>
<evidence type="ECO:0000256" key="2">
    <source>
        <dbReference type="ARBA" id="ARBA00022771"/>
    </source>
</evidence>
<evidence type="ECO:0000256" key="6">
    <source>
        <dbReference type="PROSITE-ProRule" id="PRU00027"/>
    </source>
</evidence>
<keyword evidence="10" id="KW-1185">Reference proteome</keyword>
<dbReference type="SMART" id="SM00614">
    <property type="entry name" value="ZnF_BED"/>
    <property type="match status" value="1"/>
</dbReference>
<dbReference type="Pfam" id="PF02892">
    <property type="entry name" value="zf-BED"/>
    <property type="match status" value="1"/>
</dbReference>
<evidence type="ECO:0000256" key="4">
    <source>
        <dbReference type="ARBA" id="ARBA00023015"/>
    </source>
</evidence>
<reference evidence="9" key="1">
    <citation type="submission" date="2019-09" db="EMBL/GenBank/DDBJ databases">
        <title>Draft genome information of white flower Hibiscus syriacus.</title>
        <authorList>
            <person name="Kim Y.-M."/>
        </authorList>
    </citation>
    <scope>NUCLEOTIDE SEQUENCE [LARGE SCALE GENOMIC DNA]</scope>
    <source>
        <strain evidence="9">YM2019G1</strain>
    </source>
</reference>
<evidence type="ECO:0000256" key="5">
    <source>
        <dbReference type="ARBA" id="ARBA00023163"/>
    </source>
</evidence>
<keyword evidence="5" id="KW-0804">Transcription</keyword>
<accession>A0A6A3AGQ8</accession>
<evidence type="ECO:0000313" key="9">
    <source>
        <dbReference type="EMBL" id="KAE8701962.1"/>
    </source>
</evidence>